<dbReference type="Pfam" id="PF22528">
    <property type="entry name" value="PRMT_C"/>
    <property type="match status" value="1"/>
</dbReference>
<protein>
    <recommendedName>
        <fullName evidence="5">Protein arginine N-methyltransferase 6</fullName>
        <ecNumber evidence="1">2.1.1.319</ecNumber>
    </recommendedName>
    <alternativeName>
        <fullName evidence="6">Histone-arginine N-methyltransferase PRMT6</fullName>
    </alternativeName>
</protein>
<feature type="domain" description="Protein arginine N-methyltransferase" evidence="9">
    <location>
        <begin position="192"/>
        <end position="363"/>
    </location>
</feature>
<sequence>MSQPKKRKLESGSGGEGGEGTKEEDGAEREAVLERPRRTKREWDQLYYEGYSDVSVHEEMIPDRVRTYVYRPGILRNWAALRSKTVLDVGAGTGILSIFCAQAGARRPARVRCRGQRHLATGSGTGAVQRAGGPGARPAGTGGDCGVAGAGGCHRERVDGIRTPARVHAELRPPRANQVAEGRRSSPAGLRELFIAPISDQMLEWHLGFWSQVKQHYGVDISCREGFAPRCLVGHSEIVVQGVSGEDVLARPQRFAQLELSRAGLEQELGAGVGGCSCYGWAPGHGFAIWFQVMFPGGESEKPLVLSTSPFHPATHWKQALLYLNEPVQVEQDTDVSGEITLLPSRDNPRRLRVLLCYKVGDQEEKTKDFALED</sequence>
<evidence type="ECO:0000313" key="11">
    <source>
        <dbReference type="Proteomes" id="UP001266305"/>
    </source>
</evidence>
<evidence type="ECO:0000256" key="8">
    <source>
        <dbReference type="SAM" id="MobiDB-lite"/>
    </source>
</evidence>
<dbReference type="SUPFAM" id="SSF53335">
    <property type="entry name" value="S-adenosyl-L-methionine-dependent methyltransferases"/>
    <property type="match status" value="2"/>
</dbReference>
<dbReference type="EC" id="2.1.1.319" evidence="1"/>
<keyword evidence="4 7" id="KW-0949">S-adenosyl-L-methionine</keyword>
<reference evidence="10 11" key="1">
    <citation type="submission" date="2023-05" db="EMBL/GenBank/DDBJ databases">
        <title>B98-5 Cell Line De Novo Hybrid Assembly: An Optical Mapping Approach.</title>
        <authorList>
            <person name="Kananen K."/>
            <person name="Auerbach J.A."/>
            <person name="Kautto E."/>
            <person name="Blachly J.S."/>
        </authorList>
    </citation>
    <scope>NUCLEOTIDE SEQUENCE [LARGE SCALE GENOMIC DNA]</scope>
    <source>
        <strain evidence="10">B95-8</strain>
        <tissue evidence="10">Cell line</tissue>
    </source>
</reference>
<evidence type="ECO:0000256" key="5">
    <source>
        <dbReference type="ARBA" id="ARBA00040406"/>
    </source>
</evidence>
<evidence type="ECO:0000256" key="2">
    <source>
        <dbReference type="ARBA" id="ARBA00022603"/>
    </source>
</evidence>
<feature type="region of interest" description="Disordered" evidence="8">
    <location>
        <begin position="1"/>
        <end position="33"/>
    </location>
</feature>
<dbReference type="EMBL" id="JASSZA010000015">
    <property type="protein sequence ID" value="KAK2093042.1"/>
    <property type="molecule type" value="Genomic_DNA"/>
</dbReference>
<comment type="caution">
    <text evidence="10">The sequence shown here is derived from an EMBL/GenBank/DDBJ whole genome shotgun (WGS) entry which is preliminary data.</text>
</comment>
<gene>
    <name evidence="10" type="primary">PRMT6_9</name>
    <name evidence="10" type="ORF">P7K49_029571</name>
</gene>
<dbReference type="InterPro" id="IPR055135">
    <property type="entry name" value="PRMT_dom"/>
</dbReference>
<dbReference type="Gene3D" id="3.40.50.150">
    <property type="entry name" value="Vaccinia Virus protein VP39"/>
    <property type="match status" value="1"/>
</dbReference>
<evidence type="ECO:0000256" key="7">
    <source>
        <dbReference type="PROSITE-ProRule" id="PRU01015"/>
    </source>
</evidence>
<keyword evidence="11" id="KW-1185">Reference proteome</keyword>
<organism evidence="10 11">
    <name type="scientific">Saguinus oedipus</name>
    <name type="common">Cotton-top tamarin</name>
    <name type="synonym">Oedipomidas oedipus</name>
    <dbReference type="NCBI Taxonomy" id="9490"/>
    <lineage>
        <taxon>Eukaryota</taxon>
        <taxon>Metazoa</taxon>
        <taxon>Chordata</taxon>
        <taxon>Craniata</taxon>
        <taxon>Vertebrata</taxon>
        <taxon>Euteleostomi</taxon>
        <taxon>Mammalia</taxon>
        <taxon>Eutheria</taxon>
        <taxon>Euarchontoglires</taxon>
        <taxon>Primates</taxon>
        <taxon>Haplorrhini</taxon>
        <taxon>Platyrrhini</taxon>
        <taxon>Cebidae</taxon>
        <taxon>Callitrichinae</taxon>
        <taxon>Saguinus</taxon>
    </lineage>
</organism>
<dbReference type="PANTHER" id="PTHR11006">
    <property type="entry name" value="PROTEIN ARGININE N-METHYLTRANSFERASE"/>
    <property type="match status" value="1"/>
</dbReference>
<dbReference type="PROSITE" id="PS51678">
    <property type="entry name" value="SAM_MT_PRMT"/>
    <property type="match status" value="1"/>
</dbReference>
<accession>A0ABQ9U7K3</accession>
<dbReference type="InterPro" id="IPR029063">
    <property type="entry name" value="SAM-dependent_MTases_sf"/>
</dbReference>
<dbReference type="Proteomes" id="UP001266305">
    <property type="component" value="Unassembled WGS sequence"/>
</dbReference>
<name>A0ABQ9U7K3_SAGOE</name>
<evidence type="ECO:0000259" key="9">
    <source>
        <dbReference type="Pfam" id="PF22528"/>
    </source>
</evidence>
<evidence type="ECO:0000313" key="10">
    <source>
        <dbReference type="EMBL" id="KAK2093042.1"/>
    </source>
</evidence>
<evidence type="ECO:0000256" key="3">
    <source>
        <dbReference type="ARBA" id="ARBA00022679"/>
    </source>
</evidence>
<evidence type="ECO:0000256" key="1">
    <source>
        <dbReference type="ARBA" id="ARBA00011925"/>
    </source>
</evidence>
<feature type="compositionally biased region" description="Basic and acidic residues" evidence="8">
    <location>
        <begin position="19"/>
        <end position="33"/>
    </location>
</feature>
<keyword evidence="3 7" id="KW-0808">Transferase</keyword>
<proteinExistence type="predicted"/>
<dbReference type="PANTHER" id="PTHR11006:SF73">
    <property type="entry name" value="PROTEIN ARGININE N-METHYLTRANSFERASE 6"/>
    <property type="match status" value="1"/>
</dbReference>
<keyword evidence="2 7" id="KW-0489">Methyltransferase</keyword>
<dbReference type="Gene3D" id="2.70.160.11">
    <property type="entry name" value="Hnrnp arginine n-methyltransferase1"/>
    <property type="match status" value="1"/>
</dbReference>
<evidence type="ECO:0000256" key="4">
    <source>
        <dbReference type="ARBA" id="ARBA00022691"/>
    </source>
</evidence>
<evidence type="ECO:0000256" key="6">
    <source>
        <dbReference type="ARBA" id="ARBA00042685"/>
    </source>
</evidence>
<dbReference type="InterPro" id="IPR025799">
    <property type="entry name" value="Arg_MeTrfase"/>
</dbReference>